<proteinExistence type="predicted"/>
<accession>A0ABQ2EJG8</accession>
<evidence type="ECO:0000256" key="1">
    <source>
        <dbReference type="SAM" id="MobiDB-lite"/>
    </source>
</evidence>
<dbReference type="Proteomes" id="UP000647587">
    <property type="component" value="Unassembled WGS sequence"/>
</dbReference>
<keyword evidence="3" id="KW-1185">Reference proteome</keyword>
<evidence type="ECO:0000313" key="2">
    <source>
        <dbReference type="EMBL" id="GGK11769.1"/>
    </source>
</evidence>
<evidence type="ECO:0000313" key="3">
    <source>
        <dbReference type="Proteomes" id="UP000647587"/>
    </source>
</evidence>
<name>A0ABQ2EJG8_9DEIO</name>
<feature type="compositionally biased region" description="Pro residues" evidence="1">
    <location>
        <begin position="1"/>
        <end position="14"/>
    </location>
</feature>
<protein>
    <submittedName>
        <fullName evidence="2">Uncharacterized protein</fullName>
    </submittedName>
</protein>
<dbReference type="EMBL" id="BMPP01000001">
    <property type="protein sequence ID" value="GGK11769.1"/>
    <property type="molecule type" value="Genomic_DNA"/>
</dbReference>
<organism evidence="2 3">
    <name type="scientific">Deinococcus malanensis</name>
    <dbReference type="NCBI Taxonomy" id="1706855"/>
    <lineage>
        <taxon>Bacteria</taxon>
        <taxon>Thermotogati</taxon>
        <taxon>Deinococcota</taxon>
        <taxon>Deinococci</taxon>
        <taxon>Deinococcales</taxon>
        <taxon>Deinococcaceae</taxon>
        <taxon>Deinococcus</taxon>
    </lineage>
</organism>
<comment type="caution">
    <text evidence="2">The sequence shown here is derived from an EMBL/GenBank/DDBJ whole genome shotgun (WGS) entry which is preliminary data.</text>
</comment>
<sequence length="202" mass="21914">MADGAPGPPTPRLPGNPAADREETRGRWEGKIATDAELEAQILALIGVTGWSLPQIMALTYPQLTRLLAGQGQILYPRLKPQLDEQFSKYSDEPGPKGEESDIDRVLREHSERQAALKAHGKVPQSFKQQRWDAAYRALFSWYLPPLEASAAAGAEAIAGLPPVTAQAILDAARSGLIPMDIYRNDLKPIEPNLLATAAQAS</sequence>
<reference evidence="3" key="1">
    <citation type="journal article" date="2019" name="Int. J. Syst. Evol. Microbiol.">
        <title>The Global Catalogue of Microorganisms (GCM) 10K type strain sequencing project: providing services to taxonomists for standard genome sequencing and annotation.</title>
        <authorList>
            <consortium name="The Broad Institute Genomics Platform"/>
            <consortium name="The Broad Institute Genome Sequencing Center for Infectious Disease"/>
            <person name="Wu L."/>
            <person name="Ma J."/>
        </authorList>
    </citation>
    <scope>NUCLEOTIDE SEQUENCE [LARGE SCALE GENOMIC DNA]</scope>
    <source>
        <strain evidence="3">JCM 30331</strain>
    </source>
</reference>
<feature type="region of interest" description="Disordered" evidence="1">
    <location>
        <begin position="1"/>
        <end position="25"/>
    </location>
</feature>
<gene>
    <name evidence="2" type="ORF">GCM10008955_01250</name>
</gene>